<dbReference type="Pfam" id="PF01497">
    <property type="entry name" value="Peripla_BP_2"/>
    <property type="match status" value="1"/>
</dbReference>
<evidence type="ECO:0000259" key="1">
    <source>
        <dbReference type="PROSITE" id="PS50983"/>
    </source>
</evidence>
<accession>A0A3M2HMA8</accession>
<dbReference type="OrthoDB" id="9797850at2"/>
<sequence length="327" mass="36075">MDHPSMIARCLIGALAAMLALPLFAAKYPLTVRSCDREVTFERAPQRAVSHDINLTSMLITLGLRDRMAGYTGISGWKTLDPDFAAELGDLPELASRYPSIETLLEVDADLFFAGWNYGMRAGGAVTPSTLEPLGIPVYELSESCSWVMEQKSASLNDLYNDLQNLGRIFSVQDRAETLIDNLKQRIETVRSAVKQGSTTPRVFLYDSGEDRPTTSGQLGMPQALIEAAGGHNVMSDVSASWTQVNWESVVERDPEVILIVDYGPRSWQQKRDFLLQQPALQDVQAIRERRFIVLSYLEVTPSVMNASAIEKIAAGLHPGIFGGRVP</sequence>
<dbReference type="CDD" id="cd01148">
    <property type="entry name" value="TroA_a"/>
    <property type="match status" value="1"/>
</dbReference>
<dbReference type="InterPro" id="IPR002491">
    <property type="entry name" value="ABC_transptr_periplasmic_BD"/>
</dbReference>
<dbReference type="SUPFAM" id="SSF53807">
    <property type="entry name" value="Helical backbone' metal receptor"/>
    <property type="match status" value="1"/>
</dbReference>
<dbReference type="RefSeq" id="WP_122165338.1">
    <property type="nucleotide sequence ID" value="NZ_CP180504.1"/>
</dbReference>
<dbReference type="Gene3D" id="3.40.50.1980">
    <property type="entry name" value="Nitrogenase molybdenum iron protein domain"/>
    <property type="match status" value="2"/>
</dbReference>
<organism evidence="2 3">
    <name type="scientific">Stutzerimonas zhaodongensis</name>
    <dbReference type="NCBI Taxonomy" id="1176257"/>
    <lineage>
        <taxon>Bacteria</taxon>
        <taxon>Pseudomonadati</taxon>
        <taxon>Pseudomonadota</taxon>
        <taxon>Gammaproteobacteria</taxon>
        <taxon>Pseudomonadales</taxon>
        <taxon>Pseudomonadaceae</taxon>
        <taxon>Stutzerimonas</taxon>
    </lineage>
</organism>
<protein>
    <submittedName>
        <fullName evidence="2">ABC transporter substrate-binding protein</fullName>
    </submittedName>
</protein>
<comment type="caution">
    <text evidence="2">The sequence shown here is derived from an EMBL/GenBank/DDBJ whole genome shotgun (WGS) entry which is preliminary data.</text>
</comment>
<name>A0A3M2HMA8_9GAMM</name>
<evidence type="ECO:0000313" key="2">
    <source>
        <dbReference type="EMBL" id="RMH90148.1"/>
    </source>
</evidence>
<dbReference type="Proteomes" id="UP000269774">
    <property type="component" value="Unassembled WGS sequence"/>
</dbReference>
<dbReference type="AlphaFoldDB" id="A0A3M2HMA8"/>
<feature type="domain" description="Fe/B12 periplasmic-binding" evidence="1">
    <location>
        <begin position="47"/>
        <end position="325"/>
    </location>
</feature>
<dbReference type="PANTHER" id="PTHR30535:SF7">
    <property type="entry name" value="IRON(III) DICITRATE-BINDING PROTEIN"/>
    <property type="match status" value="1"/>
</dbReference>
<dbReference type="InterPro" id="IPR050902">
    <property type="entry name" value="ABC_Transporter_SBP"/>
</dbReference>
<keyword evidence="3" id="KW-1185">Reference proteome</keyword>
<dbReference type="PANTHER" id="PTHR30535">
    <property type="entry name" value="VITAMIN B12-BINDING PROTEIN"/>
    <property type="match status" value="1"/>
</dbReference>
<reference evidence="2 3" key="1">
    <citation type="submission" date="2018-10" db="EMBL/GenBank/DDBJ databases">
        <title>Pseudomonas zhaodongensis NEAU-ST5-21(T) genome.</title>
        <authorList>
            <person name="Peng J."/>
            <person name="Liu Z.-P."/>
        </authorList>
    </citation>
    <scope>NUCLEOTIDE SEQUENCE [LARGE SCALE GENOMIC DNA]</scope>
    <source>
        <strain evidence="2 3">NEAU-ST5-21</strain>
    </source>
</reference>
<dbReference type="PROSITE" id="PS50983">
    <property type="entry name" value="FE_B12_PBP"/>
    <property type="match status" value="1"/>
</dbReference>
<gene>
    <name evidence="2" type="ORF">EA797_11595</name>
</gene>
<proteinExistence type="predicted"/>
<dbReference type="EMBL" id="RFFM01000002">
    <property type="protein sequence ID" value="RMH90148.1"/>
    <property type="molecule type" value="Genomic_DNA"/>
</dbReference>
<evidence type="ECO:0000313" key="3">
    <source>
        <dbReference type="Proteomes" id="UP000269774"/>
    </source>
</evidence>